<organism evidence="3 4">
    <name type="scientific">Elaeis guineensis var. tenera</name>
    <name type="common">Oil palm</name>
    <dbReference type="NCBI Taxonomy" id="51953"/>
    <lineage>
        <taxon>Eukaryota</taxon>
        <taxon>Viridiplantae</taxon>
        <taxon>Streptophyta</taxon>
        <taxon>Embryophyta</taxon>
        <taxon>Tracheophyta</taxon>
        <taxon>Spermatophyta</taxon>
        <taxon>Magnoliopsida</taxon>
        <taxon>Liliopsida</taxon>
        <taxon>Arecaceae</taxon>
        <taxon>Arecoideae</taxon>
        <taxon>Cocoseae</taxon>
        <taxon>Elaeidinae</taxon>
        <taxon>Elaeis</taxon>
    </lineage>
</organism>
<proteinExistence type="predicted"/>
<dbReference type="InParanoid" id="A0A6I9RHP5"/>
<keyword evidence="2" id="KW-0472">Membrane</keyword>
<dbReference type="KEGG" id="egu:105046525"/>
<dbReference type="PANTHER" id="PTHR37716:SF1">
    <property type="entry name" value="OS07G0568900 PROTEIN"/>
    <property type="match status" value="1"/>
</dbReference>
<sequence length="274" mass="30454">MQNSLGLASSNSLVGTTEALPGLLDGIFLPLDKRMDVWSQPLTESTFILYQQRKKKTRINQFSPISTQELSASSATNCGPLQNVIDAASTMLPNIFCGAIPPPSPFFNSKCTAFSSYLDADVSHYNYTTRLGLSWRRSSRRLSPPPSGAVEKEETQFEIDREKAREALQKLDEQLQTLSQQESLPKKRPSSPSLSADLNLDRDRMTGMRIEEMPEISGSYLSYVAVALLILTIFNNIIFNAIIKPSVDGNEQASKIERVPLRDPAEQSLKQLPQ</sequence>
<dbReference type="Proteomes" id="UP000504607">
    <property type="component" value="Chromosome 6"/>
</dbReference>
<feature type="region of interest" description="Disordered" evidence="1">
    <location>
        <begin position="178"/>
        <end position="202"/>
    </location>
</feature>
<gene>
    <name evidence="4" type="primary">LOC105046525</name>
</gene>
<feature type="region of interest" description="Disordered" evidence="1">
    <location>
        <begin position="138"/>
        <end position="157"/>
    </location>
</feature>
<feature type="region of interest" description="Disordered" evidence="1">
    <location>
        <begin position="253"/>
        <end position="274"/>
    </location>
</feature>
<reference evidence="4" key="1">
    <citation type="submission" date="2025-08" db="UniProtKB">
        <authorList>
            <consortium name="RefSeq"/>
        </authorList>
    </citation>
    <scope>IDENTIFICATION</scope>
</reference>
<dbReference type="OrthoDB" id="780445at2759"/>
<keyword evidence="2" id="KW-0812">Transmembrane</keyword>
<accession>A0A6I9RHP5</accession>
<dbReference type="GO" id="GO:0009535">
    <property type="term" value="C:chloroplast thylakoid membrane"/>
    <property type="evidence" value="ECO:0007669"/>
    <property type="project" value="TreeGrafter"/>
</dbReference>
<dbReference type="AlphaFoldDB" id="A0A6I9RHP5"/>
<protein>
    <submittedName>
        <fullName evidence="4">Uncharacterized protein LOC105046525 isoform X1</fullName>
    </submittedName>
</protein>
<feature type="compositionally biased region" description="Basic and acidic residues" evidence="1">
    <location>
        <begin position="254"/>
        <end position="265"/>
    </location>
</feature>
<dbReference type="PANTHER" id="PTHR37716">
    <property type="entry name" value="OS07G0568900 PROTEIN"/>
    <property type="match status" value="1"/>
</dbReference>
<keyword evidence="3" id="KW-1185">Reference proteome</keyword>
<feature type="transmembrane region" description="Helical" evidence="2">
    <location>
        <begin position="220"/>
        <end position="243"/>
    </location>
</feature>
<evidence type="ECO:0000313" key="4">
    <source>
        <dbReference type="RefSeq" id="XP_010923434.2"/>
    </source>
</evidence>
<evidence type="ECO:0000256" key="1">
    <source>
        <dbReference type="SAM" id="MobiDB-lite"/>
    </source>
</evidence>
<evidence type="ECO:0000313" key="3">
    <source>
        <dbReference type="Proteomes" id="UP000504607"/>
    </source>
</evidence>
<keyword evidence="2" id="KW-1133">Transmembrane helix</keyword>
<name>A0A6I9RHP5_ELAGV</name>
<evidence type="ECO:0000256" key="2">
    <source>
        <dbReference type="SAM" id="Phobius"/>
    </source>
</evidence>
<dbReference type="RefSeq" id="XP_010923434.2">
    <property type="nucleotide sequence ID" value="XM_010925132.3"/>
</dbReference>